<feature type="transmembrane region" description="Helical" evidence="1">
    <location>
        <begin position="62"/>
        <end position="81"/>
    </location>
</feature>
<keyword evidence="1" id="KW-1133">Transmembrane helix</keyword>
<protein>
    <recommendedName>
        <fullName evidence="4">SPW repeat-containing protein</fullName>
    </recommendedName>
</protein>
<comment type="caution">
    <text evidence="2">The sequence shown here is derived from an EMBL/GenBank/DDBJ whole genome shotgun (WGS) entry which is preliminary data.</text>
</comment>
<organism evidence="2 3">
    <name type="scientific">Nocardioides pini</name>
    <dbReference type="NCBI Taxonomy" id="2975053"/>
    <lineage>
        <taxon>Bacteria</taxon>
        <taxon>Bacillati</taxon>
        <taxon>Actinomycetota</taxon>
        <taxon>Actinomycetes</taxon>
        <taxon>Propionibacteriales</taxon>
        <taxon>Nocardioidaceae</taxon>
        <taxon>Nocardioides</taxon>
    </lineage>
</organism>
<accession>A0ABT4C7N4</accession>
<name>A0ABT4C7N4_9ACTN</name>
<proteinExistence type="predicted"/>
<keyword evidence="3" id="KW-1185">Reference proteome</keyword>
<keyword evidence="1" id="KW-0812">Transmembrane</keyword>
<evidence type="ECO:0000256" key="1">
    <source>
        <dbReference type="SAM" id="Phobius"/>
    </source>
</evidence>
<evidence type="ECO:0000313" key="2">
    <source>
        <dbReference type="EMBL" id="MCY4724969.1"/>
    </source>
</evidence>
<evidence type="ECO:0008006" key="4">
    <source>
        <dbReference type="Google" id="ProtNLM"/>
    </source>
</evidence>
<dbReference type="RefSeq" id="WP_268109786.1">
    <property type="nucleotide sequence ID" value="NZ_JAPPUX010000001.1"/>
</dbReference>
<sequence length="123" mass="12395">MPPAKLAASLALLGGVLWILHALLGGGDGTLLDVLHVLGLVCLMGASAVFGTTLVKSDAVAVRAVVGVASALLALSVVEAFRPDGTSWYDGFWGVVAVLLGGVALVRGRGRAPARRTSGAHAR</sequence>
<feature type="transmembrane region" description="Helical" evidence="1">
    <location>
        <begin position="87"/>
        <end position="106"/>
    </location>
</feature>
<dbReference type="EMBL" id="JAPPUX010000001">
    <property type="protein sequence ID" value="MCY4724969.1"/>
    <property type="molecule type" value="Genomic_DNA"/>
</dbReference>
<keyword evidence="1" id="KW-0472">Membrane</keyword>
<evidence type="ECO:0000313" key="3">
    <source>
        <dbReference type="Proteomes" id="UP001074726"/>
    </source>
</evidence>
<reference evidence="2" key="1">
    <citation type="submission" date="2022-08" db="EMBL/GenBank/DDBJ databases">
        <title>Genome sequencing of Nocardioides sp. STR2.</title>
        <authorList>
            <person name="So Y."/>
        </authorList>
    </citation>
    <scope>NUCLEOTIDE SEQUENCE</scope>
    <source>
        <strain evidence="2">STR2</strain>
    </source>
</reference>
<feature type="transmembrane region" description="Helical" evidence="1">
    <location>
        <begin position="35"/>
        <end position="55"/>
    </location>
</feature>
<gene>
    <name evidence="2" type="ORF">NYO98_01670</name>
</gene>
<dbReference type="Proteomes" id="UP001074726">
    <property type="component" value="Unassembled WGS sequence"/>
</dbReference>